<dbReference type="KEGG" id="pmj:P9211_06101"/>
<dbReference type="STRING" id="93059.P9211_06101"/>
<dbReference type="OrthoDB" id="558985at2"/>
<name>A9B9M9_PROM4</name>
<protein>
    <recommendedName>
        <fullName evidence="3">TIGR02450 family Trp-rich protein</fullName>
    </recommendedName>
</protein>
<evidence type="ECO:0000313" key="2">
    <source>
        <dbReference type="Proteomes" id="UP000000788"/>
    </source>
</evidence>
<dbReference type="eggNOG" id="ENOG502ZWHQ">
    <property type="taxonomic scope" value="Bacteria"/>
</dbReference>
<evidence type="ECO:0008006" key="3">
    <source>
        <dbReference type="Google" id="ProtNLM"/>
    </source>
</evidence>
<evidence type="ECO:0000313" key="1">
    <source>
        <dbReference type="EMBL" id="ABX08541.1"/>
    </source>
</evidence>
<dbReference type="NCBIfam" id="TIGR02450">
    <property type="entry name" value="TIGR02450 family Trp-rich protein"/>
    <property type="match status" value="1"/>
</dbReference>
<dbReference type="HOGENOM" id="CLU_186979_0_0_3"/>
<dbReference type="InterPro" id="IPR012663">
    <property type="entry name" value="CHP02450_Tryp"/>
</dbReference>
<gene>
    <name evidence="1" type="ordered locus">P9211_06101</name>
</gene>
<keyword evidence="2" id="KW-1185">Reference proteome</keyword>
<dbReference type="EMBL" id="CP000878">
    <property type="protein sequence ID" value="ABX08541.1"/>
    <property type="molecule type" value="Genomic_DNA"/>
</dbReference>
<dbReference type="Proteomes" id="UP000000788">
    <property type="component" value="Chromosome"/>
</dbReference>
<dbReference type="Pfam" id="PF09493">
    <property type="entry name" value="DUF2389"/>
    <property type="match status" value="1"/>
</dbReference>
<proteinExistence type="predicted"/>
<dbReference type="RefSeq" id="WP_012195163.1">
    <property type="nucleotide sequence ID" value="NC_009976.1"/>
</dbReference>
<accession>A9B9M9</accession>
<dbReference type="AlphaFoldDB" id="A9B9M9"/>
<reference evidence="1 2" key="1">
    <citation type="journal article" date="2007" name="PLoS Genet.">
        <title>Patterns and implications of gene gain and loss in the evolution of Prochlorococcus.</title>
        <authorList>
            <person name="Kettler G.C."/>
            <person name="Martiny A.C."/>
            <person name="Huang K."/>
            <person name="Zucker J."/>
            <person name="Coleman M.L."/>
            <person name="Rodrigue S."/>
            <person name="Chen F."/>
            <person name="Lapidus A."/>
            <person name="Ferriera S."/>
            <person name="Johnson J."/>
            <person name="Steglich C."/>
            <person name="Church G.M."/>
            <person name="Richardson P."/>
            <person name="Chisholm S.W."/>
        </authorList>
    </citation>
    <scope>NUCLEOTIDE SEQUENCE [LARGE SCALE GENOMIC DNA]</scope>
    <source>
        <strain evidence="2">MIT 9211</strain>
    </source>
</reference>
<sequence length="80" mass="9477">MRWPPNKTWTSTRKRKGYRHFEAKQFGGKGSERWIELCPVLQKELRIKVPIAELKNQDEWVSGWQQLPEDAFSNSNTTET</sequence>
<organism evidence="1 2">
    <name type="scientific">Prochlorococcus marinus (strain MIT 9211)</name>
    <dbReference type="NCBI Taxonomy" id="93059"/>
    <lineage>
        <taxon>Bacteria</taxon>
        <taxon>Bacillati</taxon>
        <taxon>Cyanobacteriota</taxon>
        <taxon>Cyanophyceae</taxon>
        <taxon>Synechococcales</taxon>
        <taxon>Prochlorococcaceae</taxon>
        <taxon>Prochlorococcus</taxon>
    </lineage>
</organism>